<dbReference type="AlphaFoldDB" id="A0A558F1Q2"/>
<protein>
    <submittedName>
        <fullName evidence="3">Tyrosine-type recombinase/integrase</fullName>
    </submittedName>
</protein>
<name>A0A558F1Q2_9GAMM</name>
<keyword evidence="1" id="KW-0233">DNA recombination</keyword>
<dbReference type="InterPro" id="IPR011010">
    <property type="entry name" value="DNA_brk_join_enz"/>
</dbReference>
<accession>A0A558F1Q2</accession>
<feature type="domain" description="Tyr recombinase" evidence="2">
    <location>
        <begin position="534"/>
        <end position="665"/>
    </location>
</feature>
<organism evidence="3 4">
    <name type="scientific">Acinetobacter colistiniresistens</name>
    <dbReference type="NCBI Taxonomy" id="280145"/>
    <lineage>
        <taxon>Bacteria</taxon>
        <taxon>Pseudomonadati</taxon>
        <taxon>Pseudomonadota</taxon>
        <taxon>Gammaproteobacteria</taxon>
        <taxon>Moraxellales</taxon>
        <taxon>Moraxellaceae</taxon>
        <taxon>Acinetobacter</taxon>
    </lineage>
</organism>
<dbReference type="GO" id="GO:0003677">
    <property type="term" value="F:DNA binding"/>
    <property type="evidence" value="ECO:0007669"/>
    <property type="project" value="InterPro"/>
</dbReference>
<dbReference type="Gene3D" id="1.10.443.10">
    <property type="entry name" value="Intergrase catalytic core"/>
    <property type="match status" value="1"/>
</dbReference>
<evidence type="ECO:0000313" key="3">
    <source>
        <dbReference type="EMBL" id="TVT79541.1"/>
    </source>
</evidence>
<dbReference type="SUPFAM" id="SSF56349">
    <property type="entry name" value="DNA breaking-rejoining enzymes"/>
    <property type="match status" value="1"/>
</dbReference>
<evidence type="ECO:0000259" key="2">
    <source>
        <dbReference type="Pfam" id="PF00589"/>
    </source>
</evidence>
<dbReference type="RefSeq" id="WP_103799870.1">
    <property type="nucleotide sequence ID" value="NZ_VMTP01000074.1"/>
</dbReference>
<dbReference type="Proteomes" id="UP000316981">
    <property type="component" value="Unassembled WGS sequence"/>
</dbReference>
<gene>
    <name evidence="3" type="ORF">FPV60_14445</name>
</gene>
<evidence type="ECO:0000313" key="4">
    <source>
        <dbReference type="Proteomes" id="UP000316981"/>
    </source>
</evidence>
<evidence type="ECO:0000256" key="1">
    <source>
        <dbReference type="ARBA" id="ARBA00023172"/>
    </source>
</evidence>
<dbReference type="Pfam" id="PF00589">
    <property type="entry name" value="Phage_integrase"/>
    <property type="match status" value="1"/>
</dbReference>
<dbReference type="GO" id="GO:0015074">
    <property type="term" value="P:DNA integration"/>
    <property type="evidence" value="ECO:0007669"/>
    <property type="project" value="InterPro"/>
</dbReference>
<sequence>MPKQTKYAHERRANNRDQKRIKERIQIQAIIDEFLSFEQLQQAQRSGSIVTLFEQVSQHLDQHQYSFALKKTFYQQFRKRIIQYNHTNDADLPLPTQHLVSIQRTPLFFNETWLEQSKSISLIKEKLLRYWYTTDDFTADESIGNILICAILYGGISSLSSLEALLHHLKQQYPIYQISKIQLPLIFLEPQSSHYGDLYDPKQPLKKSRNFVPDRLTLLWVARLKTQKIDIQSDCYTYINCIFKALALPLSPKQFNQLLQTSSHSWMQLDKVDLSPALSLCLSEEIETCGLSLSAFKRYLTPHLAIFDSQQALKPLPKILNSAEKEEQSCKDHSLDSLIGLHKQILKFFRNSDQITVELRNFLLNQQDHLPENAKRLGLWLYSLFHPAVDDIESICKLYQLDQNKYLRYVAQQQKIRHSSIYSYYTKLAETWLLHSNDFIEEPDLNDHLKTIYSRMLTGVGKSRSQKFDLLKRFHQFQQMLFNAESFPLSGAGLRVHSPKAEIISGKTFQYLLSQLSQYKHSSYTAHDLEMLSIVYTIAFRTGMRINEILGMRIKDVEGVKASSIWIRPYRAKHQQHFLKTDSAERNLNVQILLSEEEHLKFQQYCKARRSAYSSNDYLFTLWNSAGRIKPYLVTTPFQKLLDAILPNHCYSFHSLRHSATNNLAMILTMDYESVSIFTDYSHEHYNLIRSQLLRSSTSQNSWYLLAHLLGHIDPTETFRSYLHLAYLMAGYQLRKFDPCLDRTVIQKICPVLKVPKQHQIALSYYDEQIAQTLKVKSITMPDEYINTSKIKADVVQAEDNNFIYGTSKSSYPFPLICKILKKLDQAYTPQLLSQQYDFPIETLMLWQRNIIRLKQLKNRKNRARFIIDVDKSERILPHIETAEEKYVLEYFFKQLNELRRDDANILDAIHIFETKANISHAGLIFNSADLRLAKRFLRGIYCLVPEKYWQIAISSEISEEKLMERLPFKLQSCGINSSLSNSFKIELISQKNAKSLGIFRYCLLLLLLLCPPLQPDHS</sequence>
<dbReference type="EMBL" id="VMTP01000074">
    <property type="protein sequence ID" value="TVT79541.1"/>
    <property type="molecule type" value="Genomic_DNA"/>
</dbReference>
<comment type="caution">
    <text evidence="3">The sequence shown here is derived from an EMBL/GenBank/DDBJ whole genome shotgun (WGS) entry which is preliminary data.</text>
</comment>
<dbReference type="InterPro" id="IPR013762">
    <property type="entry name" value="Integrase-like_cat_sf"/>
</dbReference>
<dbReference type="GO" id="GO:0006310">
    <property type="term" value="P:DNA recombination"/>
    <property type="evidence" value="ECO:0007669"/>
    <property type="project" value="UniProtKB-KW"/>
</dbReference>
<proteinExistence type="predicted"/>
<dbReference type="InterPro" id="IPR002104">
    <property type="entry name" value="Integrase_catalytic"/>
</dbReference>
<reference evidence="3 4" key="1">
    <citation type="submission" date="2019-07" db="EMBL/GenBank/DDBJ databases">
        <title>Draft Genome Sequence of the first blaOXA-58-Harboring Acinetobacter colistiniresistens clinical isolate from Brazil.</title>
        <authorList>
            <person name="Favaro L.S."/>
            <person name="Paula-Petroli S.B."/>
            <person name="Moura C.F."/>
            <person name="Tognim M.C.B."/>
            <person name="Venancio E.J."/>
            <person name="Yamada-Ogatta S.F."/>
            <person name="Carrara-Marroni F.E."/>
        </authorList>
    </citation>
    <scope>NUCLEOTIDE SEQUENCE [LARGE SCALE GENOMIC DNA]</scope>
    <source>
        <strain evidence="3 4">DL</strain>
    </source>
</reference>